<dbReference type="SMART" id="SM00220">
    <property type="entry name" value="S_TKc"/>
    <property type="match status" value="1"/>
</dbReference>
<keyword evidence="4" id="KW-0067">ATP-binding</keyword>
<reference evidence="8" key="1">
    <citation type="submission" date="2021-06" db="EMBL/GenBank/DDBJ databases">
        <title>Bradyrhizobium sp. S2-11-2 Genome sequencing.</title>
        <authorList>
            <person name="Jin L."/>
        </authorList>
    </citation>
    <scope>NUCLEOTIDE SEQUENCE</scope>
    <source>
        <strain evidence="8">S2-11-2</strain>
    </source>
</reference>
<dbReference type="PROSITE" id="PS50011">
    <property type="entry name" value="PROTEIN_KINASE_DOM"/>
    <property type="match status" value="1"/>
</dbReference>
<keyword evidence="5" id="KW-0812">Transmembrane</keyword>
<feature type="domain" description="Protein kinase" evidence="6">
    <location>
        <begin position="269"/>
        <end position="523"/>
    </location>
</feature>
<dbReference type="EMBL" id="CP076135">
    <property type="protein sequence ID" value="QWG20788.1"/>
    <property type="molecule type" value="Genomic_DNA"/>
</dbReference>
<dbReference type="InterPro" id="IPR000719">
    <property type="entry name" value="Prot_kinase_dom"/>
</dbReference>
<evidence type="ECO:0000256" key="5">
    <source>
        <dbReference type="SAM" id="Phobius"/>
    </source>
</evidence>
<dbReference type="SUPFAM" id="SSF56112">
    <property type="entry name" value="Protein kinase-like (PK-like)"/>
    <property type="match status" value="1"/>
</dbReference>
<evidence type="ECO:0000256" key="1">
    <source>
        <dbReference type="ARBA" id="ARBA00022679"/>
    </source>
</evidence>
<evidence type="ECO:0000313" key="8">
    <source>
        <dbReference type="EMBL" id="QWG20788.1"/>
    </source>
</evidence>
<feature type="transmembrane region" description="Helical" evidence="5">
    <location>
        <begin position="545"/>
        <end position="564"/>
    </location>
</feature>
<keyword evidence="5" id="KW-1133">Transmembrane helix</keyword>
<dbReference type="SMART" id="SM00332">
    <property type="entry name" value="PP2Cc"/>
    <property type="match status" value="1"/>
</dbReference>
<protein>
    <submittedName>
        <fullName evidence="8">Protein kinase</fullName>
    </submittedName>
</protein>
<dbReference type="Gene3D" id="3.60.40.10">
    <property type="entry name" value="PPM-type phosphatase domain"/>
    <property type="match status" value="1"/>
</dbReference>
<dbReference type="InterPro" id="IPR008271">
    <property type="entry name" value="Ser/Thr_kinase_AS"/>
</dbReference>
<keyword evidence="5" id="KW-0472">Membrane</keyword>
<keyword evidence="2" id="KW-0547">Nucleotide-binding</keyword>
<sequence>MGSQRNLQVRVGFVSETGKRSANEDYVGTCLGQTGAARNRDVVAAVADGVGGHRGGREAAEVAVRCFVDAYYSLPETMGVRRRAARALEAANSWIYAQGRVDPQLGGMSCAFSSIILSRRLCHVIHIGDTRAYRLSEGRLERLTADHIAGRGDLAHLLNRAIGFEDFARFDYATIGLRQHDRLMICSDGVHGALADHRLQVLLGERASPEESARALVDAALAAGSTDNVTALVLDVVDLPPADRDELTHSIATLPILDLPSTGEVIDDFALGDVLSDGRYSRLFKATDRRQGREVVLKFPHPRVASEGSYRLAFVREAWVAARVRSLWIGEIIEVPDERQTRLYSVMPLYEGETLEQRLKRPPQLSLAEGVGIATRLARAVATLHRAGIIHRDIKPDNVILLNGGGLRLVDLGVARVPLLEDFPAEDIPGTASYMAPELFGGRQGDEFSDLYALGVTVYRMFTAAYPYGEIEPFSRPRFGKPVSLSRHRPDLPAWLDAVVGKALHVDPAQRFGDVIEFAHELENGAMWAKPAAATRQALYDRNPLLFWKILSAGLVILVAILLARH</sequence>
<dbReference type="Proteomes" id="UP000680805">
    <property type="component" value="Chromosome"/>
</dbReference>
<feature type="domain" description="PPM-type phosphatase" evidence="7">
    <location>
        <begin position="10"/>
        <end position="236"/>
    </location>
</feature>
<evidence type="ECO:0000259" key="6">
    <source>
        <dbReference type="PROSITE" id="PS50011"/>
    </source>
</evidence>
<dbReference type="CDD" id="cd14014">
    <property type="entry name" value="STKc_PknB_like"/>
    <property type="match status" value="1"/>
</dbReference>
<dbReference type="PROSITE" id="PS00108">
    <property type="entry name" value="PROTEIN_KINASE_ST"/>
    <property type="match status" value="1"/>
</dbReference>
<dbReference type="GO" id="GO:0005524">
    <property type="term" value="F:ATP binding"/>
    <property type="evidence" value="ECO:0007669"/>
    <property type="project" value="UniProtKB-KW"/>
</dbReference>
<gene>
    <name evidence="8" type="ORF">KMZ68_07520</name>
</gene>
<evidence type="ECO:0000256" key="3">
    <source>
        <dbReference type="ARBA" id="ARBA00022777"/>
    </source>
</evidence>
<accession>A0A975RV86</accession>
<proteinExistence type="predicted"/>
<dbReference type="Gene3D" id="3.30.200.20">
    <property type="entry name" value="Phosphorylase Kinase, domain 1"/>
    <property type="match status" value="1"/>
</dbReference>
<evidence type="ECO:0000256" key="4">
    <source>
        <dbReference type="ARBA" id="ARBA00022840"/>
    </source>
</evidence>
<dbReference type="GO" id="GO:0004674">
    <property type="term" value="F:protein serine/threonine kinase activity"/>
    <property type="evidence" value="ECO:0007669"/>
    <property type="project" value="TreeGrafter"/>
</dbReference>
<dbReference type="PROSITE" id="PS51746">
    <property type="entry name" value="PPM_2"/>
    <property type="match status" value="1"/>
</dbReference>
<dbReference type="InterPro" id="IPR036457">
    <property type="entry name" value="PPM-type-like_dom_sf"/>
</dbReference>
<dbReference type="SUPFAM" id="SSF81606">
    <property type="entry name" value="PP2C-like"/>
    <property type="match status" value="1"/>
</dbReference>
<evidence type="ECO:0000259" key="7">
    <source>
        <dbReference type="PROSITE" id="PS51746"/>
    </source>
</evidence>
<dbReference type="Gene3D" id="1.10.510.10">
    <property type="entry name" value="Transferase(Phosphotransferase) domain 1"/>
    <property type="match status" value="1"/>
</dbReference>
<keyword evidence="3 8" id="KW-0418">Kinase</keyword>
<organism evidence="8 9">
    <name type="scientific">Bradyrhizobium sediminis</name>
    <dbReference type="NCBI Taxonomy" id="2840469"/>
    <lineage>
        <taxon>Bacteria</taxon>
        <taxon>Pseudomonadati</taxon>
        <taxon>Pseudomonadota</taxon>
        <taxon>Alphaproteobacteria</taxon>
        <taxon>Hyphomicrobiales</taxon>
        <taxon>Nitrobacteraceae</taxon>
        <taxon>Bradyrhizobium</taxon>
    </lineage>
</organism>
<evidence type="ECO:0000313" key="9">
    <source>
        <dbReference type="Proteomes" id="UP000680805"/>
    </source>
</evidence>
<dbReference type="Pfam" id="PF13672">
    <property type="entry name" value="PP2C_2"/>
    <property type="match status" value="1"/>
</dbReference>
<keyword evidence="1" id="KW-0808">Transferase</keyword>
<dbReference type="KEGG" id="bsei:KMZ68_07520"/>
<dbReference type="Pfam" id="PF00069">
    <property type="entry name" value="Pkinase"/>
    <property type="match status" value="1"/>
</dbReference>
<dbReference type="PANTHER" id="PTHR43289:SF6">
    <property type="entry name" value="SERINE_THREONINE-PROTEIN KINASE NEKL-3"/>
    <property type="match status" value="1"/>
</dbReference>
<dbReference type="SMART" id="SM00331">
    <property type="entry name" value="PP2C_SIG"/>
    <property type="match status" value="1"/>
</dbReference>
<dbReference type="CDD" id="cd00143">
    <property type="entry name" value="PP2Cc"/>
    <property type="match status" value="1"/>
</dbReference>
<dbReference type="PANTHER" id="PTHR43289">
    <property type="entry name" value="MITOGEN-ACTIVATED PROTEIN KINASE KINASE KINASE 20-RELATED"/>
    <property type="match status" value="1"/>
</dbReference>
<evidence type="ECO:0000256" key="2">
    <source>
        <dbReference type="ARBA" id="ARBA00022741"/>
    </source>
</evidence>
<dbReference type="InterPro" id="IPR001932">
    <property type="entry name" value="PPM-type_phosphatase-like_dom"/>
</dbReference>
<name>A0A975RV86_9BRAD</name>
<dbReference type="InterPro" id="IPR011009">
    <property type="entry name" value="Kinase-like_dom_sf"/>
</dbReference>
<dbReference type="AlphaFoldDB" id="A0A975RV86"/>